<dbReference type="Proteomes" id="UP000001861">
    <property type="component" value="Unassembled WGS sequence"/>
</dbReference>
<dbReference type="InterPro" id="IPR002893">
    <property type="entry name" value="Znf_MYND"/>
</dbReference>
<dbReference type="SUPFAM" id="SSF144232">
    <property type="entry name" value="HIT/MYND zinc finger-like"/>
    <property type="match status" value="1"/>
</dbReference>
<keyword evidence="1" id="KW-0479">Metal-binding</keyword>
<dbReference type="GO" id="GO:0008270">
    <property type="term" value="F:zinc ion binding"/>
    <property type="evidence" value="ECO:0007669"/>
    <property type="project" value="UniProtKB-KW"/>
</dbReference>
<evidence type="ECO:0000256" key="4">
    <source>
        <dbReference type="PROSITE-ProRule" id="PRU00134"/>
    </source>
</evidence>
<evidence type="ECO:0000313" key="6">
    <source>
        <dbReference type="EMBL" id="EAU80969.2"/>
    </source>
</evidence>
<dbReference type="HOGENOM" id="CLU_027347_0_0_1"/>
<dbReference type="Pfam" id="PF01753">
    <property type="entry name" value="zf-MYND"/>
    <property type="match status" value="1"/>
</dbReference>
<dbReference type="OrthoDB" id="9922773at2759"/>
<evidence type="ECO:0000259" key="5">
    <source>
        <dbReference type="PROSITE" id="PS50865"/>
    </source>
</evidence>
<evidence type="ECO:0000256" key="3">
    <source>
        <dbReference type="ARBA" id="ARBA00022833"/>
    </source>
</evidence>
<keyword evidence="7" id="KW-1185">Reference proteome</keyword>
<dbReference type="GeneID" id="6017572"/>
<dbReference type="VEuPathDB" id="FungiDB:CC1G_03145"/>
<keyword evidence="2 4" id="KW-0863">Zinc-finger</keyword>
<evidence type="ECO:0000256" key="2">
    <source>
        <dbReference type="ARBA" id="ARBA00022771"/>
    </source>
</evidence>
<comment type="caution">
    <text evidence="6">The sequence shown here is derived from an EMBL/GenBank/DDBJ whole genome shotgun (WGS) entry which is preliminary data.</text>
</comment>
<reference evidence="6 7" key="1">
    <citation type="journal article" date="2010" name="Proc. Natl. Acad. Sci. U.S.A.">
        <title>Insights into evolution of multicellular fungi from the assembled chromosomes of the mushroom Coprinopsis cinerea (Coprinus cinereus).</title>
        <authorList>
            <person name="Stajich J.E."/>
            <person name="Wilke S.K."/>
            <person name="Ahren D."/>
            <person name="Au C.H."/>
            <person name="Birren B.W."/>
            <person name="Borodovsky M."/>
            <person name="Burns C."/>
            <person name="Canback B."/>
            <person name="Casselton L.A."/>
            <person name="Cheng C.K."/>
            <person name="Deng J."/>
            <person name="Dietrich F.S."/>
            <person name="Fargo D.C."/>
            <person name="Farman M.L."/>
            <person name="Gathman A.C."/>
            <person name="Goldberg J."/>
            <person name="Guigo R."/>
            <person name="Hoegger P.J."/>
            <person name="Hooker J.B."/>
            <person name="Huggins A."/>
            <person name="James T.Y."/>
            <person name="Kamada T."/>
            <person name="Kilaru S."/>
            <person name="Kodira C."/>
            <person name="Kues U."/>
            <person name="Kupfer D."/>
            <person name="Kwan H.S."/>
            <person name="Lomsadze A."/>
            <person name="Li W."/>
            <person name="Lilly W.W."/>
            <person name="Ma L.J."/>
            <person name="Mackey A.J."/>
            <person name="Manning G."/>
            <person name="Martin F."/>
            <person name="Muraguchi H."/>
            <person name="Natvig D.O."/>
            <person name="Palmerini H."/>
            <person name="Ramesh M.A."/>
            <person name="Rehmeyer C.J."/>
            <person name="Roe B.A."/>
            <person name="Shenoy N."/>
            <person name="Stanke M."/>
            <person name="Ter-Hovhannisyan V."/>
            <person name="Tunlid A."/>
            <person name="Velagapudi R."/>
            <person name="Vision T.J."/>
            <person name="Zeng Q."/>
            <person name="Zolan M.E."/>
            <person name="Pukkila P.J."/>
        </authorList>
    </citation>
    <scope>NUCLEOTIDE SEQUENCE [LARGE SCALE GENOMIC DNA]</scope>
    <source>
        <strain evidence="7">Okayama-7 / 130 / ATCC MYA-4618 / FGSC 9003</strain>
    </source>
</reference>
<dbReference type="AlphaFoldDB" id="A8PF37"/>
<evidence type="ECO:0000256" key="1">
    <source>
        <dbReference type="ARBA" id="ARBA00022723"/>
    </source>
</evidence>
<gene>
    <name evidence="6" type="ORF">CC1G_03145</name>
</gene>
<organism evidence="6 7">
    <name type="scientific">Coprinopsis cinerea (strain Okayama-7 / 130 / ATCC MYA-4618 / FGSC 9003)</name>
    <name type="common">Inky cap fungus</name>
    <name type="synonym">Hormographiella aspergillata</name>
    <dbReference type="NCBI Taxonomy" id="240176"/>
    <lineage>
        <taxon>Eukaryota</taxon>
        <taxon>Fungi</taxon>
        <taxon>Dikarya</taxon>
        <taxon>Basidiomycota</taxon>
        <taxon>Agaricomycotina</taxon>
        <taxon>Agaricomycetes</taxon>
        <taxon>Agaricomycetidae</taxon>
        <taxon>Agaricales</taxon>
        <taxon>Agaricineae</taxon>
        <taxon>Psathyrellaceae</taxon>
        <taxon>Coprinopsis</taxon>
    </lineage>
</organism>
<keyword evidence="3" id="KW-0862">Zinc</keyword>
<name>A8PF37_COPC7</name>
<dbReference type="EMBL" id="AACS02000008">
    <property type="protein sequence ID" value="EAU80969.2"/>
    <property type="molecule type" value="Genomic_DNA"/>
</dbReference>
<proteinExistence type="predicted"/>
<evidence type="ECO:0000313" key="7">
    <source>
        <dbReference type="Proteomes" id="UP000001861"/>
    </source>
</evidence>
<dbReference type="KEGG" id="cci:CC1G_03145"/>
<dbReference type="Gene3D" id="6.10.140.2220">
    <property type="match status" value="1"/>
</dbReference>
<dbReference type="InParanoid" id="A8PF37"/>
<feature type="domain" description="MYND-type" evidence="5">
    <location>
        <begin position="458"/>
        <end position="505"/>
    </location>
</feature>
<dbReference type="RefSeq" id="XP_001840916.2">
    <property type="nucleotide sequence ID" value="XM_001840864.2"/>
</dbReference>
<protein>
    <recommendedName>
        <fullName evidence="5">MYND-type domain-containing protein</fullName>
    </recommendedName>
</protein>
<sequence length="725" mass="82464">MPLLVAHTIAHEEHIMTFFARKRFKGNLSVKPPYDDERKFAKLLELVKEGSLPAHDALIDFWPKTPDKMVRAVEALLPNLRVPIPEEGRESEVPGRKLTTEVQDVVYRAASCLDGFYLLRAPHHQLNRDIVAKAVNLYRTNLDIISAWIMYLTFDNTKLLARDTTPMSLGGLLSSWITLDNRLDAAILASPVVLDLMVHLSTSEHVKLHPPTVQAKFRMRDAMIFLKLLTIFLEDTQGRTTLLAEISARPRSAVDRFTRRIGYCIDVLQHFVDSSRPAEVTSSEKDMVQNILILLEINIEFLSSDQRFNHLLQKNCQYILKYFVLHKGLLAKSLFDTETVFGSSTVVLTWASRHRTQAIPIILELLKTGGILEYLASFFAFQKAANARGPLELLFWYVGSRRVQKALEAAIDGLPARIQNRLNNPSLVEHRIWNYLERIHTRFADFEVFEDPVNKVFCFNVQHASRKGIVAATGPMKACSGCHTVTYCSTDCQAEDWKNIHRFECAKLNGERKVAAEEDVYIPHGLRFHYLPVAKRWLHEAGHVPTLLADERQFASRIRLGKTSSSTNHPRTSSNSKFDDVPVHLLESLARDFRFGEVSRVVSASEYIKMMEKGNDKAHEAMDYFWSRERFERVVEEVRRSRGMELDLGGDDSQELRGDGSRGRELTMTRELTMRRNSKHDHPLSLLAFAAPYGSVIVHILFMAPLGVLGPGSAIPLWVGMVQLE</sequence>
<accession>A8PF37</accession>
<dbReference type="PROSITE" id="PS50865">
    <property type="entry name" value="ZF_MYND_2"/>
    <property type="match status" value="1"/>
</dbReference>